<dbReference type="Gene3D" id="2.60.120.260">
    <property type="entry name" value="Galactose-binding domain-like"/>
    <property type="match status" value="1"/>
</dbReference>
<evidence type="ECO:0000256" key="6">
    <source>
        <dbReference type="ARBA" id="ARBA00022837"/>
    </source>
</evidence>
<organism evidence="9 10">
    <name type="scientific">Scyliorhinus torazame</name>
    <name type="common">Cloudy catshark</name>
    <name type="synonym">Catulus torazame</name>
    <dbReference type="NCBI Taxonomy" id="75743"/>
    <lineage>
        <taxon>Eukaryota</taxon>
        <taxon>Metazoa</taxon>
        <taxon>Chordata</taxon>
        <taxon>Craniata</taxon>
        <taxon>Vertebrata</taxon>
        <taxon>Chondrichthyes</taxon>
        <taxon>Elasmobranchii</taxon>
        <taxon>Galeomorphii</taxon>
        <taxon>Galeoidea</taxon>
        <taxon>Carcharhiniformes</taxon>
        <taxon>Scyliorhinidae</taxon>
        <taxon>Scyliorhinus</taxon>
    </lineage>
</organism>
<proteinExistence type="inferred from homology"/>
<dbReference type="InterPro" id="IPR006585">
    <property type="entry name" value="FTP1"/>
</dbReference>
<dbReference type="Pfam" id="PF22633">
    <property type="entry name" value="F5_F8_type_C_2"/>
    <property type="match status" value="1"/>
</dbReference>
<comment type="function">
    <text evidence="1">Acts as a defensive agent. Recognizes blood group fucosylated oligosaccharides including A, B, H and Lewis B-type antigens. Does not recognize Lewis A antigen and has low affinity for monovalent haptens.</text>
</comment>
<feature type="domain" description="Fucolectin tachylectin-4 pentraxin-1" evidence="8">
    <location>
        <begin position="3"/>
        <end position="114"/>
    </location>
</feature>
<evidence type="ECO:0000256" key="2">
    <source>
        <dbReference type="ARBA" id="ARBA00010147"/>
    </source>
</evidence>
<keyword evidence="5" id="KW-0430">Lectin</keyword>
<dbReference type="PANTHER" id="PTHR45713">
    <property type="entry name" value="FTP DOMAIN-CONTAINING PROTEIN"/>
    <property type="match status" value="1"/>
</dbReference>
<dbReference type="GO" id="GO:0001868">
    <property type="term" value="P:regulation of complement activation, lectin pathway"/>
    <property type="evidence" value="ECO:0007669"/>
    <property type="project" value="UniProtKB-ARBA"/>
</dbReference>
<dbReference type="InterPro" id="IPR008979">
    <property type="entry name" value="Galactose-bd-like_sf"/>
</dbReference>
<comment type="caution">
    <text evidence="9">The sequence shown here is derived from an EMBL/GenBank/DDBJ whole genome shotgun (WGS) entry which is preliminary data.</text>
</comment>
<dbReference type="EMBL" id="BFAA01117040">
    <property type="protein sequence ID" value="GCB84995.1"/>
    <property type="molecule type" value="Genomic_DNA"/>
</dbReference>
<evidence type="ECO:0000256" key="5">
    <source>
        <dbReference type="ARBA" id="ARBA00022734"/>
    </source>
</evidence>
<evidence type="ECO:0000256" key="7">
    <source>
        <dbReference type="ARBA" id="ARBA00023157"/>
    </source>
</evidence>
<keyword evidence="10" id="KW-1185">Reference proteome</keyword>
<keyword evidence="4" id="KW-0479">Metal-binding</keyword>
<dbReference type="GO" id="GO:0010185">
    <property type="term" value="P:regulation of cellular defense response"/>
    <property type="evidence" value="ECO:0007669"/>
    <property type="project" value="UniProtKB-ARBA"/>
</dbReference>
<dbReference type="GO" id="GO:0042806">
    <property type="term" value="F:fucose binding"/>
    <property type="evidence" value="ECO:0007669"/>
    <property type="project" value="UniProtKB-ARBA"/>
</dbReference>
<evidence type="ECO:0000256" key="3">
    <source>
        <dbReference type="ARBA" id="ARBA00011233"/>
    </source>
</evidence>
<keyword evidence="6" id="KW-0106">Calcium</keyword>
<dbReference type="STRING" id="75743.A0A401QI14"/>
<sequence length="117" mass="13026">MRDYSCSSTKVEVDPWWRVDLREKHQIAAIKIANSQSADKAGIYGAEIHIGDSNRNHGNDNPKCATVGRIGLGDTKTFDCRGMQGRYVNIIRPGKKHLTLCEVVVLGQPLFVIKNCE</sequence>
<evidence type="ECO:0000313" key="10">
    <source>
        <dbReference type="Proteomes" id="UP000288216"/>
    </source>
</evidence>
<dbReference type="OrthoDB" id="547680at2759"/>
<dbReference type="SUPFAM" id="SSF49785">
    <property type="entry name" value="Galactose-binding domain-like"/>
    <property type="match status" value="1"/>
</dbReference>
<evidence type="ECO:0000259" key="8">
    <source>
        <dbReference type="SMART" id="SM00607"/>
    </source>
</evidence>
<dbReference type="AlphaFoldDB" id="A0A401QI14"/>
<evidence type="ECO:0000313" key="9">
    <source>
        <dbReference type="EMBL" id="GCB84995.1"/>
    </source>
</evidence>
<dbReference type="PANTHER" id="PTHR45713:SF6">
    <property type="entry name" value="F5_8 TYPE C DOMAIN-CONTAINING PROTEIN"/>
    <property type="match status" value="1"/>
</dbReference>
<dbReference type="OMA" id="EYWASKA"/>
<protein>
    <recommendedName>
        <fullName evidence="8">Fucolectin tachylectin-4 pentraxin-1 domain-containing protein</fullName>
    </recommendedName>
</protein>
<reference evidence="9 10" key="1">
    <citation type="journal article" date="2018" name="Nat. Ecol. Evol.">
        <title>Shark genomes provide insights into elasmobranch evolution and the origin of vertebrates.</title>
        <authorList>
            <person name="Hara Y"/>
            <person name="Yamaguchi K"/>
            <person name="Onimaru K"/>
            <person name="Kadota M"/>
            <person name="Koyanagi M"/>
            <person name="Keeley SD"/>
            <person name="Tatsumi K"/>
            <person name="Tanaka K"/>
            <person name="Motone F"/>
            <person name="Kageyama Y"/>
            <person name="Nozu R"/>
            <person name="Adachi N"/>
            <person name="Nishimura O"/>
            <person name="Nakagawa R"/>
            <person name="Tanegashima C"/>
            <person name="Kiyatake I"/>
            <person name="Matsumoto R"/>
            <person name="Murakumo K"/>
            <person name="Nishida K"/>
            <person name="Terakita A"/>
            <person name="Kuratani S"/>
            <person name="Sato K"/>
            <person name="Hyodo S Kuraku.S."/>
        </authorList>
    </citation>
    <scope>NUCLEOTIDE SEQUENCE [LARGE SCALE GENOMIC DNA]</scope>
</reference>
<dbReference type="GO" id="GO:0046872">
    <property type="term" value="F:metal ion binding"/>
    <property type="evidence" value="ECO:0007669"/>
    <property type="project" value="UniProtKB-KW"/>
</dbReference>
<accession>A0A401QI14</accession>
<dbReference type="Proteomes" id="UP000288216">
    <property type="component" value="Unassembled WGS sequence"/>
</dbReference>
<gene>
    <name evidence="9" type="ORF">scyTo_0025682</name>
</gene>
<evidence type="ECO:0000256" key="1">
    <source>
        <dbReference type="ARBA" id="ARBA00002219"/>
    </source>
</evidence>
<comment type="similarity">
    <text evidence="2">Belongs to the fucolectin family.</text>
</comment>
<evidence type="ECO:0000256" key="4">
    <source>
        <dbReference type="ARBA" id="ARBA00022723"/>
    </source>
</evidence>
<name>A0A401QI14_SCYTO</name>
<keyword evidence="7" id="KW-1015">Disulfide bond</keyword>
<dbReference type="InterPro" id="IPR051941">
    <property type="entry name" value="BG_Antigen-Binding_Lectin"/>
</dbReference>
<comment type="subunit">
    <text evidence="3">Homotrimer.</text>
</comment>
<dbReference type="SMART" id="SM00607">
    <property type="entry name" value="FTP"/>
    <property type="match status" value="1"/>
</dbReference>